<organism evidence="2 3">
    <name type="scientific">Algimonas arctica</name>
    <dbReference type="NCBI Taxonomy" id="1479486"/>
    <lineage>
        <taxon>Bacteria</taxon>
        <taxon>Pseudomonadati</taxon>
        <taxon>Pseudomonadota</taxon>
        <taxon>Alphaproteobacteria</taxon>
        <taxon>Maricaulales</taxon>
        <taxon>Robiginitomaculaceae</taxon>
        <taxon>Algimonas</taxon>
    </lineage>
</organism>
<keyword evidence="3" id="KW-1185">Reference proteome</keyword>
<protein>
    <submittedName>
        <fullName evidence="2">Uncharacterized protein</fullName>
    </submittedName>
</protein>
<dbReference type="EMBL" id="BMZH01000006">
    <property type="protein sequence ID" value="GHA94567.1"/>
    <property type="molecule type" value="Genomic_DNA"/>
</dbReference>
<dbReference type="AlphaFoldDB" id="A0A8J3G2D0"/>
<keyword evidence="1" id="KW-1133">Transmembrane helix</keyword>
<dbReference type="Proteomes" id="UP000634004">
    <property type="component" value="Unassembled WGS sequence"/>
</dbReference>
<evidence type="ECO:0000313" key="3">
    <source>
        <dbReference type="Proteomes" id="UP000634004"/>
    </source>
</evidence>
<reference evidence="2" key="1">
    <citation type="journal article" date="2014" name="Int. J. Syst. Evol. Microbiol.">
        <title>Complete genome sequence of Corynebacterium casei LMG S-19264T (=DSM 44701T), isolated from a smear-ripened cheese.</title>
        <authorList>
            <consortium name="US DOE Joint Genome Institute (JGI-PGF)"/>
            <person name="Walter F."/>
            <person name="Albersmeier A."/>
            <person name="Kalinowski J."/>
            <person name="Ruckert C."/>
        </authorList>
    </citation>
    <scope>NUCLEOTIDE SEQUENCE</scope>
    <source>
        <strain evidence="2">KCTC 32513</strain>
    </source>
</reference>
<feature type="transmembrane region" description="Helical" evidence="1">
    <location>
        <begin position="7"/>
        <end position="26"/>
    </location>
</feature>
<evidence type="ECO:0000256" key="1">
    <source>
        <dbReference type="SAM" id="Phobius"/>
    </source>
</evidence>
<keyword evidence="1" id="KW-0472">Membrane</keyword>
<name>A0A8J3G2D0_9PROT</name>
<feature type="transmembrane region" description="Helical" evidence="1">
    <location>
        <begin position="32"/>
        <end position="55"/>
    </location>
</feature>
<sequence length="56" mass="6209">MAVLRQLAVIFLFPGTTVLSSLNIAVDSDGGIFRSMINMIFWGIIAMFCTLPFVIR</sequence>
<keyword evidence="1" id="KW-0812">Transmembrane</keyword>
<gene>
    <name evidence="2" type="ORF">GCM10009069_16880</name>
</gene>
<dbReference type="RefSeq" id="WP_189497390.1">
    <property type="nucleotide sequence ID" value="NZ_BMZH01000006.1"/>
</dbReference>
<evidence type="ECO:0000313" key="2">
    <source>
        <dbReference type="EMBL" id="GHA94567.1"/>
    </source>
</evidence>
<accession>A0A8J3G2D0</accession>
<proteinExistence type="predicted"/>
<reference evidence="2" key="2">
    <citation type="submission" date="2020-09" db="EMBL/GenBank/DDBJ databases">
        <authorList>
            <person name="Sun Q."/>
            <person name="Kim S."/>
        </authorList>
    </citation>
    <scope>NUCLEOTIDE SEQUENCE</scope>
    <source>
        <strain evidence="2">KCTC 32513</strain>
    </source>
</reference>
<comment type="caution">
    <text evidence="2">The sequence shown here is derived from an EMBL/GenBank/DDBJ whole genome shotgun (WGS) entry which is preliminary data.</text>
</comment>